<proteinExistence type="inferred from homology"/>
<keyword evidence="8 10" id="KW-0472">Membrane</keyword>
<evidence type="ECO:0000256" key="1">
    <source>
        <dbReference type="ARBA" id="ARBA00004429"/>
    </source>
</evidence>
<keyword evidence="7 10" id="KW-1133">Transmembrane helix</keyword>
<feature type="domain" description="Type II secretion system protein GspF" evidence="11">
    <location>
        <begin position="267"/>
        <end position="389"/>
    </location>
</feature>
<comment type="similarity">
    <text evidence="2 9">Belongs to the GSP F family.</text>
</comment>
<gene>
    <name evidence="12" type="ORF">RZ57_04500</name>
</gene>
<dbReference type="Proteomes" id="UP000060132">
    <property type="component" value="Chromosome"/>
</dbReference>
<evidence type="ECO:0000256" key="4">
    <source>
        <dbReference type="ARBA" id="ARBA00022475"/>
    </source>
</evidence>
<evidence type="ECO:0000256" key="7">
    <source>
        <dbReference type="ARBA" id="ARBA00022989"/>
    </source>
</evidence>
<dbReference type="PANTHER" id="PTHR30012:SF7">
    <property type="entry name" value="PROTEIN TRANSPORT PROTEIN HOFC HOMOLOG"/>
    <property type="match status" value="1"/>
</dbReference>
<evidence type="ECO:0000256" key="2">
    <source>
        <dbReference type="ARBA" id="ARBA00005745"/>
    </source>
</evidence>
<dbReference type="InterPro" id="IPR001992">
    <property type="entry name" value="T2SS_GspF/T4SS_PilC_CS"/>
</dbReference>
<dbReference type="RefSeq" id="WP_010945037.1">
    <property type="nucleotide sequence ID" value="NZ_CP011218.1"/>
</dbReference>
<dbReference type="Pfam" id="PF00482">
    <property type="entry name" value="T2SSF"/>
    <property type="match status" value="2"/>
</dbReference>
<dbReference type="PRINTS" id="PR00812">
    <property type="entry name" value="BCTERIALGSPF"/>
</dbReference>
<evidence type="ECO:0000313" key="12">
    <source>
        <dbReference type="EMBL" id="AKO32427.1"/>
    </source>
</evidence>
<dbReference type="Gene3D" id="1.20.81.30">
    <property type="entry name" value="Type II secretion system (T2SS), domain F"/>
    <property type="match status" value="2"/>
</dbReference>
<name>A0AAC8ZAK0_HAEDC</name>
<keyword evidence="3 9" id="KW-0813">Transport</keyword>
<evidence type="ECO:0000256" key="10">
    <source>
        <dbReference type="SAM" id="Phobius"/>
    </source>
</evidence>
<dbReference type="AlphaFoldDB" id="A0AAC8ZAK0"/>
<keyword evidence="6 9" id="KW-0812">Transmembrane</keyword>
<dbReference type="GO" id="GO:0015628">
    <property type="term" value="P:protein secretion by the type II secretion system"/>
    <property type="evidence" value="ECO:0007669"/>
    <property type="project" value="TreeGrafter"/>
</dbReference>
<comment type="subcellular location">
    <subcellularLocation>
        <location evidence="1 9">Cell inner membrane</location>
        <topology evidence="1 9">Multi-pass membrane protein</topology>
    </subcellularLocation>
</comment>
<dbReference type="InterPro" id="IPR018076">
    <property type="entry name" value="T2SS_GspF_dom"/>
</dbReference>
<reference evidence="12 13" key="1">
    <citation type="journal article" date="2015" name="PLoS Negl. Trop. Dis.">
        <title>Haemophilus ducreyi Cutaneous Ulcer Strains Are Nearly Identical to Class I Genital Ulcer Strains.</title>
        <authorList>
            <person name="Gangaiah D."/>
            <person name="Webb K.M."/>
            <person name="Humphreys T.L."/>
            <person name="Fortney K.R."/>
            <person name="Toh E."/>
            <person name="Tai A."/>
            <person name="Katz S.S."/>
            <person name="Pillay A."/>
            <person name="Chen C.Y."/>
            <person name="Roberts S.A."/>
            <person name="Munson R.S.Jr."/>
            <person name="Spinola S.M."/>
        </authorList>
    </citation>
    <scope>NUCLEOTIDE SEQUENCE [LARGE SCALE GENOMIC DNA]</scope>
    <source>
        <strain evidence="13">CLU2</strain>
    </source>
</reference>
<dbReference type="PANTHER" id="PTHR30012">
    <property type="entry name" value="GENERAL SECRETION PATHWAY PROTEIN"/>
    <property type="match status" value="1"/>
</dbReference>
<feature type="transmembrane region" description="Helical" evidence="10">
    <location>
        <begin position="370"/>
        <end position="390"/>
    </location>
</feature>
<evidence type="ECO:0000256" key="6">
    <source>
        <dbReference type="ARBA" id="ARBA00022692"/>
    </source>
</evidence>
<evidence type="ECO:0000313" key="13">
    <source>
        <dbReference type="Proteomes" id="UP000060132"/>
    </source>
</evidence>
<feature type="domain" description="Type II secretion system protein GspF" evidence="11">
    <location>
        <begin position="64"/>
        <end position="186"/>
    </location>
</feature>
<dbReference type="OMA" id="TRQMATM"/>
<evidence type="ECO:0000256" key="5">
    <source>
        <dbReference type="ARBA" id="ARBA00022519"/>
    </source>
</evidence>
<keyword evidence="5" id="KW-0997">Cell inner membrane</keyword>
<dbReference type="InterPro" id="IPR003004">
    <property type="entry name" value="GspF/PilC"/>
</dbReference>
<evidence type="ECO:0000256" key="8">
    <source>
        <dbReference type="ARBA" id="ARBA00023136"/>
    </source>
</evidence>
<evidence type="ECO:0000256" key="9">
    <source>
        <dbReference type="RuleBase" id="RU003923"/>
    </source>
</evidence>
<feature type="transmembrane region" description="Helical" evidence="10">
    <location>
        <begin position="162"/>
        <end position="185"/>
    </location>
</feature>
<accession>A0AAC8ZAK0</accession>
<dbReference type="PROSITE" id="PS00874">
    <property type="entry name" value="T2SP_F"/>
    <property type="match status" value="1"/>
</dbReference>
<dbReference type="InterPro" id="IPR042094">
    <property type="entry name" value="T2SS_GspF_sf"/>
</dbReference>
<sequence>MLKIYEFHWRAFNRFNQRQKGKSLAKSHDELEQRLLAKGYSNIHIQRNFILVRKPKSEQITQLINQLAMLLNASVPLKQSLVMVLENVHNIKLYLWLSEIIMLLEAGHAFSASLTKMNVYLTKQEIQLIQMGEQSGRLAIMLDNIAQVRNQSQKLANKVKKIMFYPAIILAVSISVLIGLLLFIVPQFEDLYRNKDQSLPFITQLLFQLSNFLQQYAFILFIGGLFSGIVSYFLAKKWLFWRTLRSRLLNHMPGFQQIIKDARIIFFSQNLALMLNAHIHLDATLKAFLSEHRQDPVLHQEILSILSLLKQGYKFSEGLNPTVFTSQVVQMMAIGEQSGNLAKMCMYISQLYQQKLDYQIDLFAQLLEPVLMVVIGIIVGTILIGIYLPIFDMGALV</sequence>
<feature type="transmembrane region" description="Helical" evidence="10">
    <location>
        <begin position="216"/>
        <end position="235"/>
    </location>
</feature>
<dbReference type="EMBL" id="CP011219">
    <property type="protein sequence ID" value="AKO32427.1"/>
    <property type="molecule type" value="Genomic_DNA"/>
</dbReference>
<dbReference type="GO" id="GO:0005886">
    <property type="term" value="C:plasma membrane"/>
    <property type="evidence" value="ECO:0007669"/>
    <property type="project" value="UniProtKB-SubCell"/>
</dbReference>
<organism evidence="12 13">
    <name type="scientific">Haemophilus ducreyi</name>
    <dbReference type="NCBI Taxonomy" id="730"/>
    <lineage>
        <taxon>Bacteria</taxon>
        <taxon>Pseudomonadati</taxon>
        <taxon>Pseudomonadota</taxon>
        <taxon>Gammaproteobacteria</taxon>
        <taxon>Pasteurellales</taxon>
        <taxon>Pasteurellaceae</taxon>
        <taxon>Haemophilus</taxon>
    </lineage>
</organism>
<keyword evidence="4" id="KW-1003">Cell membrane</keyword>
<evidence type="ECO:0000256" key="3">
    <source>
        <dbReference type="ARBA" id="ARBA00022448"/>
    </source>
</evidence>
<protein>
    <submittedName>
        <fullName evidence="12">Fimbrial protein</fullName>
    </submittedName>
</protein>
<evidence type="ECO:0000259" key="11">
    <source>
        <dbReference type="Pfam" id="PF00482"/>
    </source>
</evidence>